<dbReference type="PROSITE" id="PS51257">
    <property type="entry name" value="PROKAR_LIPOPROTEIN"/>
    <property type="match status" value="1"/>
</dbReference>
<comment type="subcellular location">
    <subcellularLocation>
        <location evidence="13">Cell inner membrane</location>
        <topology evidence="13">Lipid-anchor</topology>
        <orientation evidence="13">Periplasmic side</orientation>
    </subcellularLocation>
</comment>
<keyword evidence="7 11" id="KW-0274">FAD</keyword>
<evidence type="ECO:0000256" key="5">
    <source>
        <dbReference type="ARBA" id="ARBA00022679"/>
    </source>
</evidence>
<proteinExistence type="inferred from homology"/>
<dbReference type="GO" id="GO:0046872">
    <property type="term" value="F:metal ion binding"/>
    <property type="evidence" value="ECO:0007669"/>
    <property type="project" value="UniProtKB-UniRule"/>
</dbReference>
<accession>A0A432WAN9</accession>
<comment type="caution">
    <text evidence="14">The sequence shown here is derived from an EMBL/GenBank/DDBJ whole genome shotgun (WGS) entry which is preliminary data.</text>
</comment>
<dbReference type="SUPFAM" id="SSF143631">
    <property type="entry name" value="ApbE-like"/>
    <property type="match status" value="1"/>
</dbReference>
<evidence type="ECO:0000256" key="2">
    <source>
        <dbReference type="ARBA" id="ARBA00011955"/>
    </source>
</evidence>
<sequence>MNYFARRMLFALSFIVLSACSQEPEPQNLRGNIFGTFFEVSVGAQHEIDKDSLESGIMQVLNEVDRQMSNYREDSDLNRINNAELHQPVSVPADLFYVLQKSEQVAQMSGGAFDHTVGSLINLWGFGPDGRVETAPPQEALDRELERVGYHYVILDEDAQTVKRTSDLSISLSAIAKGFGSDAVSQYLLEQGIDNHLVNIGGDIMSKGKRAPGQNWRIGIEAPNDTQQMVRHILPIEDTAMVSSGDYRNYFEEDGVRYSHTIDPTTGYPIAHNLAAVTVLTDNATLADGYATVLMVKGVEQGVEFADKYDFAALFIVRSEEGFETIVSERFQREHAEQMSAPRVQ</sequence>
<dbReference type="PIRSF" id="PIRSF006268">
    <property type="entry name" value="ApbE"/>
    <property type="match status" value="1"/>
</dbReference>
<feature type="binding site" evidence="12">
    <location>
        <position position="174"/>
    </location>
    <ligand>
        <name>Mg(2+)</name>
        <dbReference type="ChEBI" id="CHEBI:18420"/>
    </ligand>
</feature>
<evidence type="ECO:0000256" key="6">
    <source>
        <dbReference type="ARBA" id="ARBA00022723"/>
    </source>
</evidence>
<keyword evidence="13" id="KW-0449">Lipoprotein</keyword>
<dbReference type="RefSeq" id="WP_126803859.1">
    <property type="nucleotide sequence ID" value="NZ_PIPL01000001.1"/>
</dbReference>
<keyword evidence="8 11" id="KW-0460">Magnesium</keyword>
<dbReference type="InterPro" id="IPR024932">
    <property type="entry name" value="ApbE"/>
</dbReference>
<comment type="cofactor">
    <cofactor evidence="12">
        <name>Mg(2+)</name>
        <dbReference type="ChEBI" id="CHEBI:18420"/>
    </cofactor>
    <cofactor evidence="12">
        <name>Mn(2+)</name>
        <dbReference type="ChEBI" id="CHEBI:29035"/>
    </cofactor>
    <text evidence="12">Magnesium. Can also use manganese.</text>
</comment>
<reference evidence="14 15" key="1">
    <citation type="journal article" date="2011" name="Front. Microbiol.">
        <title>Genomic signatures of strain selection and enhancement in Bacillus atrophaeus var. globigii, a historical biowarfare simulant.</title>
        <authorList>
            <person name="Gibbons H.S."/>
            <person name="Broomall S.M."/>
            <person name="McNew L.A."/>
            <person name="Daligault H."/>
            <person name="Chapman C."/>
            <person name="Bruce D."/>
            <person name="Karavis M."/>
            <person name="Krepps M."/>
            <person name="McGregor P.A."/>
            <person name="Hong C."/>
            <person name="Park K.H."/>
            <person name="Akmal A."/>
            <person name="Feldman A."/>
            <person name="Lin J.S."/>
            <person name="Chang W.E."/>
            <person name="Higgs B.W."/>
            <person name="Demirev P."/>
            <person name="Lindquist J."/>
            <person name="Liem A."/>
            <person name="Fochler E."/>
            <person name="Read T.D."/>
            <person name="Tapia R."/>
            <person name="Johnson S."/>
            <person name="Bishop-Lilly K.A."/>
            <person name="Detter C."/>
            <person name="Han C."/>
            <person name="Sozhamannan S."/>
            <person name="Rosenzweig C.N."/>
            <person name="Skowronski E.W."/>
        </authorList>
    </citation>
    <scope>NUCLEOTIDE SEQUENCE [LARGE SCALE GENOMIC DNA]</scope>
    <source>
        <strain evidence="14 15">MLST1</strain>
    </source>
</reference>
<comment type="function">
    <text evidence="13">Flavin transferase that catalyzes the transfer of the FMN moiety of FAD and its covalent binding to the hydroxyl group of a threonine residue in a target flavoprotein.</text>
</comment>
<feature type="binding site" evidence="12">
    <location>
        <position position="288"/>
    </location>
    <ligand>
        <name>Mg(2+)</name>
        <dbReference type="ChEBI" id="CHEBI:18420"/>
    </ligand>
</feature>
<dbReference type="PANTHER" id="PTHR30040:SF2">
    <property type="entry name" value="FAD:PROTEIN FMN TRANSFERASE"/>
    <property type="match status" value="1"/>
</dbReference>
<evidence type="ECO:0000256" key="8">
    <source>
        <dbReference type="ARBA" id="ARBA00022842"/>
    </source>
</evidence>
<evidence type="ECO:0000256" key="3">
    <source>
        <dbReference type="ARBA" id="ARBA00016337"/>
    </source>
</evidence>
<dbReference type="AlphaFoldDB" id="A0A432WAN9"/>
<name>A0A432WAN9_9GAMM</name>
<evidence type="ECO:0000313" key="14">
    <source>
        <dbReference type="EMBL" id="RUO27046.1"/>
    </source>
</evidence>
<feature type="chain" id="PRO_5018808743" description="FAD:protein FMN transferase" evidence="13">
    <location>
        <begin position="22"/>
        <end position="345"/>
    </location>
</feature>
<evidence type="ECO:0000256" key="11">
    <source>
        <dbReference type="PIRNR" id="PIRNR006268"/>
    </source>
</evidence>
<keyword evidence="15" id="KW-1185">Reference proteome</keyword>
<dbReference type="PANTHER" id="PTHR30040">
    <property type="entry name" value="THIAMINE BIOSYNTHESIS LIPOPROTEIN APBE"/>
    <property type="match status" value="1"/>
</dbReference>
<comment type="catalytic activity">
    <reaction evidence="10 11 13">
        <text>L-threonyl-[protein] + FAD = FMN-L-threonyl-[protein] + AMP + H(+)</text>
        <dbReference type="Rhea" id="RHEA:36847"/>
        <dbReference type="Rhea" id="RHEA-COMP:11060"/>
        <dbReference type="Rhea" id="RHEA-COMP:11061"/>
        <dbReference type="ChEBI" id="CHEBI:15378"/>
        <dbReference type="ChEBI" id="CHEBI:30013"/>
        <dbReference type="ChEBI" id="CHEBI:57692"/>
        <dbReference type="ChEBI" id="CHEBI:74257"/>
        <dbReference type="ChEBI" id="CHEBI:456215"/>
        <dbReference type="EC" id="2.7.1.180"/>
    </reaction>
</comment>
<keyword evidence="13" id="KW-0997">Cell inner membrane</keyword>
<dbReference type="Proteomes" id="UP000288293">
    <property type="component" value="Unassembled WGS sequence"/>
</dbReference>
<evidence type="ECO:0000256" key="12">
    <source>
        <dbReference type="PIRSR" id="PIRSR006268-2"/>
    </source>
</evidence>
<dbReference type="OrthoDB" id="9778595at2"/>
<evidence type="ECO:0000256" key="4">
    <source>
        <dbReference type="ARBA" id="ARBA00022630"/>
    </source>
</evidence>
<dbReference type="Pfam" id="PF02424">
    <property type="entry name" value="ApbE"/>
    <property type="match status" value="1"/>
</dbReference>
<keyword evidence="6 11" id="KW-0479">Metal-binding</keyword>
<protein>
    <recommendedName>
        <fullName evidence="3 11">FAD:protein FMN transferase</fullName>
        <ecNumber evidence="2 11">2.7.1.180</ecNumber>
    </recommendedName>
    <alternativeName>
        <fullName evidence="9 11">Flavin transferase</fullName>
    </alternativeName>
</protein>
<dbReference type="InterPro" id="IPR003374">
    <property type="entry name" value="ApbE-like_sf"/>
</dbReference>
<dbReference type="EMBL" id="PIPL01000001">
    <property type="protein sequence ID" value="RUO27046.1"/>
    <property type="molecule type" value="Genomic_DNA"/>
</dbReference>
<keyword evidence="4 11" id="KW-0285">Flavoprotein</keyword>
<evidence type="ECO:0000256" key="9">
    <source>
        <dbReference type="ARBA" id="ARBA00031306"/>
    </source>
</evidence>
<keyword evidence="5 11" id="KW-0808">Transferase</keyword>
<dbReference type="GO" id="GO:0005886">
    <property type="term" value="C:plasma membrane"/>
    <property type="evidence" value="ECO:0007669"/>
    <property type="project" value="UniProtKB-SubCell"/>
</dbReference>
<dbReference type="EC" id="2.7.1.180" evidence="2 11"/>
<feature type="signal peptide" evidence="13">
    <location>
        <begin position="1"/>
        <end position="21"/>
    </location>
</feature>
<dbReference type="GO" id="GO:0016740">
    <property type="term" value="F:transferase activity"/>
    <property type="evidence" value="ECO:0007669"/>
    <property type="project" value="UniProtKB-UniRule"/>
</dbReference>
<organism evidence="14 15">
    <name type="scientific">Aliidiomarina minuta</name>
    <dbReference type="NCBI Taxonomy" id="880057"/>
    <lineage>
        <taxon>Bacteria</taxon>
        <taxon>Pseudomonadati</taxon>
        <taxon>Pseudomonadota</taxon>
        <taxon>Gammaproteobacteria</taxon>
        <taxon>Alteromonadales</taxon>
        <taxon>Idiomarinaceae</taxon>
        <taxon>Aliidiomarina</taxon>
    </lineage>
</organism>
<evidence type="ECO:0000256" key="1">
    <source>
        <dbReference type="ARBA" id="ARBA00008282"/>
    </source>
</evidence>
<evidence type="ECO:0000256" key="7">
    <source>
        <dbReference type="ARBA" id="ARBA00022827"/>
    </source>
</evidence>
<keyword evidence="13" id="KW-0472">Membrane</keyword>
<feature type="binding site" evidence="12">
    <location>
        <position position="292"/>
    </location>
    <ligand>
        <name>Mg(2+)</name>
        <dbReference type="ChEBI" id="CHEBI:18420"/>
    </ligand>
</feature>
<comment type="similarity">
    <text evidence="1 11 13">Belongs to the ApbE family.</text>
</comment>
<evidence type="ECO:0000313" key="15">
    <source>
        <dbReference type="Proteomes" id="UP000288293"/>
    </source>
</evidence>
<keyword evidence="13" id="KW-0732">Signal</keyword>
<gene>
    <name evidence="14" type="ORF">CWE09_10255</name>
</gene>
<evidence type="ECO:0000256" key="13">
    <source>
        <dbReference type="RuleBase" id="RU363002"/>
    </source>
</evidence>
<keyword evidence="13" id="KW-1003">Cell membrane</keyword>
<dbReference type="Gene3D" id="3.10.520.10">
    <property type="entry name" value="ApbE-like domains"/>
    <property type="match status" value="1"/>
</dbReference>
<evidence type="ECO:0000256" key="10">
    <source>
        <dbReference type="ARBA" id="ARBA00048540"/>
    </source>
</evidence>